<reference evidence="12 13" key="1">
    <citation type="submission" date="2016-10" db="EMBL/GenBank/DDBJ databases">
        <authorList>
            <person name="de Groot N.N."/>
        </authorList>
    </citation>
    <scope>NUCLEOTIDE SEQUENCE [LARGE SCALE GENOMIC DNA]</scope>
    <source>
        <strain evidence="12 13">DSM 24015</strain>
    </source>
</reference>
<evidence type="ECO:0000256" key="3">
    <source>
        <dbReference type="ARBA" id="ARBA00007667"/>
    </source>
</evidence>
<evidence type="ECO:0000256" key="9">
    <source>
        <dbReference type="ARBA" id="ARBA00050687"/>
    </source>
</evidence>
<protein>
    <recommendedName>
        <fullName evidence="10">Bifunctional purine biosynthesis protein PurH</fullName>
    </recommendedName>
    <domain>
        <recommendedName>
            <fullName evidence="10">Phosphoribosylaminoimidazolecarboxamide formyltransferase</fullName>
            <ecNumber evidence="10">2.1.2.3</ecNumber>
        </recommendedName>
        <alternativeName>
            <fullName evidence="10">AICAR transformylase</fullName>
        </alternativeName>
    </domain>
    <domain>
        <recommendedName>
            <fullName evidence="10">IMP cyclohydrolase</fullName>
            <ecNumber evidence="10">3.5.4.10</ecNumber>
        </recommendedName>
        <alternativeName>
            <fullName evidence="10">ATIC</fullName>
        </alternativeName>
        <alternativeName>
            <fullName evidence="10">IMP synthase</fullName>
        </alternativeName>
        <alternativeName>
            <fullName evidence="10">Inosinicase</fullName>
        </alternativeName>
    </domain>
</protein>
<keyword evidence="13" id="KW-1185">Reference proteome</keyword>
<evidence type="ECO:0000256" key="2">
    <source>
        <dbReference type="ARBA" id="ARBA00004954"/>
    </source>
</evidence>
<comment type="catalytic activity">
    <reaction evidence="8 10">
        <text>(6R)-10-formyltetrahydrofolate + 5-amino-1-(5-phospho-beta-D-ribosyl)imidazole-4-carboxamide = 5-formamido-1-(5-phospho-D-ribosyl)imidazole-4-carboxamide + (6S)-5,6,7,8-tetrahydrofolate</text>
        <dbReference type="Rhea" id="RHEA:22192"/>
        <dbReference type="ChEBI" id="CHEBI:57453"/>
        <dbReference type="ChEBI" id="CHEBI:58467"/>
        <dbReference type="ChEBI" id="CHEBI:58475"/>
        <dbReference type="ChEBI" id="CHEBI:195366"/>
        <dbReference type="EC" id="2.1.2.3"/>
    </reaction>
</comment>
<proteinExistence type="inferred from homology"/>
<dbReference type="GO" id="GO:0006189">
    <property type="term" value="P:'de novo' IMP biosynthetic process"/>
    <property type="evidence" value="ECO:0007669"/>
    <property type="project" value="UniProtKB-UniRule"/>
</dbReference>
<dbReference type="UniPathway" id="UPA00074">
    <property type="reaction ID" value="UER00133"/>
</dbReference>
<organism evidence="12 13">
    <name type="scientific">Riemerella columbipharyngis</name>
    <dbReference type="NCBI Taxonomy" id="1071918"/>
    <lineage>
        <taxon>Bacteria</taxon>
        <taxon>Pseudomonadati</taxon>
        <taxon>Bacteroidota</taxon>
        <taxon>Flavobacteriia</taxon>
        <taxon>Flavobacteriales</taxon>
        <taxon>Weeksellaceae</taxon>
        <taxon>Riemerella</taxon>
    </lineage>
</organism>
<dbReference type="PANTHER" id="PTHR11692:SF0">
    <property type="entry name" value="BIFUNCTIONAL PURINE BIOSYNTHESIS PROTEIN ATIC"/>
    <property type="match status" value="1"/>
</dbReference>
<evidence type="ECO:0000256" key="6">
    <source>
        <dbReference type="ARBA" id="ARBA00022801"/>
    </source>
</evidence>
<gene>
    <name evidence="10" type="primary">purH</name>
    <name evidence="12" type="ORF">SAMN05421544_102120</name>
</gene>
<dbReference type="InterPro" id="IPR002695">
    <property type="entry name" value="PurH-like"/>
</dbReference>
<sequence>MFFILPLKEISNALLSLNHNNTDEIFGYPDFMKLKSSMTLFSIADLGQNNLFGQVLDEFFDGEKDEKTLNILKYNNCKMKRALISVSDKTRLTEFATFLAQQNYQLISTGGTFKHLKDAGLSPIPIDEVTEFPEMLDGRVKTLHPKVHGGLLALRDNDEHMSTVKNHNIELIDMVVVNLYPFFENVGKDIPLEEKIEFIDIGGPSMLRSAAKNFASVTVVTDVEDYEKVMQEISEQGNTTSETRKRFAGKVFNLTSAYDAAISQMLLDEEYPKYLNSSYRKVSDLRYGENPHQSAAYYVSNTENGAMKDFEQLGGKELSFNNLRDMDLCWKVVNEFKEEMACCAVKHSTPCGVAIGNTPLETYQKTFECDPVSIFGGIVAMNYKMDKSTAEELNKTFLEIVMAPDFSPEALEVLSKKKNLRIIKIKNAVSDKQVWVKIDGGMLVQNADNQFSNNIKVVTEVQPTEAQMNALLFSQRVVKYVKSNAIVVSNGQQALGIGGGQVNRIWATQQAIERAKEKFGGELVLASDAFFPFRDVVDTCAKEGIKAIIQPGGSMRDEDSVQAANEHKIPMVFSGMRHFFH</sequence>
<dbReference type="Pfam" id="PF01808">
    <property type="entry name" value="AICARFT_IMPCHas"/>
    <property type="match status" value="1"/>
</dbReference>
<dbReference type="CDD" id="cd01421">
    <property type="entry name" value="IMPCH"/>
    <property type="match status" value="1"/>
</dbReference>
<dbReference type="EMBL" id="FNAS01000002">
    <property type="protein sequence ID" value="SDE03191.1"/>
    <property type="molecule type" value="Genomic_DNA"/>
</dbReference>
<dbReference type="STRING" id="1071918.SAMN05421544_102120"/>
<dbReference type="NCBIfam" id="NF002049">
    <property type="entry name" value="PRK00881.1"/>
    <property type="match status" value="1"/>
</dbReference>
<evidence type="ECO:0000259" key="11">
    <source>
        <dbReference type="PROSITE" id="PS51855"/>
    </source>
</evidence>
<evidence type="ECO:0000313" key="12">
    <source>
        <dbReference type="EMBL" id="SDE03191.1"/>
    </source>
</evidence>
<dbReference type="FunFam" id="3.40.140.20:FF:000001">
    <property type="entry name" value="Bifunctional purine biosynthesis protein PurH"/>
    <property type="match status" value="1"/>
</dbReference>
<dbReference type="SUPFAM" id="SSF140736">
    <property type="entry name" value="Rv1873-like"/>
    <property type="match status" value="1"/>
</dbReference>
<dbReference type="GO" id="GO:0005829">
    <property type="term" value="C:cytosol"/>
    <property type="evidence" value="ECO:0007669"/>
    <property type="project" value="TreeGrafter"/>
</dbReference>
<dbReference type="AlphaFoldDB" id="A0A1G6ZKX9"/>
<dbReference type="GO" id="GO:0004643">
    <property type="term" value="F:phosphoribosylaminoimidazolecarboxamide formyltransferase activity"/>
    <property type="evidence" value="ECO:0007669"/>
    <property type="project" value="UniProtKB-UniRule"/>
</dbReference>
<dbReference type="InterPro" id="IPR014937">
    <property type="entry name" value="DUF1810"/>
</dbReference>
<evidence type="ECO:0000256" key="8">
    <source>
        <dbReference type="ARBA" id="ARBA00050488"/>
    </source>
</evidence>
<evidence type="ECO:0000256" key="1">
    <source>
        <dbReference type="ARBA" id="ARBA00004844"/>
    </source>
</evidence>
<dbReference type="Pfam" id="PF02142">
    <property type="entry name" value="MGS"/>
    <property type="match status" value="1"/>
</dbReference>
<dbReference type="OrthoDB" id="9802065at2"/>
<name>A0A1G6ZKX9_9FLAO</name>
<dbReference type="PIRSF" id="PIRSF000414">
    <property type="entry name" value="AICARFT_IMPCHas"/>
    <property type="match status" value="1"/>
</dbReference>
<dbReference type="SUPFAM" id="SSF52335">
    <property type="entry name" value="Methylglyoxal synthase-like"/>
    <property type="match status" value="1"/>
</dbReference>
<keyword evidence="6 10" id="KW-0378">Hydrolase</keyword>
<dbReference type="NCBIfam" id="TIGR00355">
    <property type="entry name" value="purH"/>
    <property type="match status" value="1"/>
</dbReference>
<keyword evidence="4 10" id="KW-0808">Transferase</keyword>
<dbReference type="Gene3D" id="1.25.40.380">
    <property type="entry name" value="Protein of unknown function DUF1810"/>
    <property type="match status" value="1"/>
</dbReference>
<dbReference type="Proteomes" id="UP000198517">
    <property type="component" value="Unassembled WGS sequence"/>
</dbReference>
<comment type="pathway">
    <text evidence="1 10">Purine metabolism; IMP biosynthesis via de novo pathway; IMP from 5-formamido-1-(5-phospho-D-ribosyl)imidazole-4-carboxamide: step 1/1.</text>
</comment>
<keyword evidence="5 10" id="KW-0658">Purine biosynthesis</keyword>
<dbReference type="InterPro" id="IPR036914">
    <property type="entry name" value="MGS-like_dom_sf"/>
</dbReference>
<dbReference type="RefSeq" id="WP_092735836.1">
    <property type="nucleotide sequence ID" value="NZ_FNAS01000002.1"/>
</dbReference>
<dbReference type="Gene3D" id="3.40.140.20">
    <property type="match status" value="2"/>
</dbReference>
<feature type="domain" description="MGS-like" evidence="11">
    <location>
        <begin position="72"/>
        <end position="221"/>
    </location>
</feature>
<accession>A0A1G6ZKX9</accession>
<dbReference type="GO" id="GO:0003937">
    <property type="term" value="F:IMP cyclohydrolase activity"/>
    <property type="evidence" value="ECO:0007669"/>
    <property type="project" value="UniProtKB-UniRule"/>
</dbReference>
<dbReference type="Pfam" id="PF08837">
    <property type="entry name" value="DUF1810"/>
    <property type="match status" value="1"/>
</dbReference>
<evidence type="ECO:0000256" key="4">
    <source>
        <dbReference type="ARBA" id="ARBA00022679"/>
    </source>
</evidence>
<dbReference type="InterPro" id="IPR011607">
    <property type="entry name" value="MGS-like_dom"/>
</dbReference>
<dbReference type="PANTHER" id="PTHR11692">
    <property type="entry name" value="BIFUNCTIONAL PURINE BIOSYNTHESIS PROTEIN PURH"/>
    <property type="match status" value="1"/>
</dbReference>
<dbReference type="SMART" id="SM00798">
    <property type="entry name" value="AICARFT_IMPCHas"/>
    <property type="match status" value="1"/>
</dbReference>
<dbReference type="SMART" id="SM00851">
    <property type="entry name" value="MGS"/>
    <property type="match status" value="1"/>
</dbReference>
<dbReference type="PROSITE" id="PS51855">
    <property type="entry name" value="MGS"/>
    <property type="match status" value="1"/>
</dbReference>
<dbReference type="HAMAP" id="MF_00139">
    <property type="entry name" value="PurH"/>
    <property type="match status" value="1"/>
</dbReference>
<comment type="catalytic activity">
    <reaction evidence="9 10">
        <text>IMP + H2O = 5-formamido-1-(5-phospho-D-ribosyl)imidazole-4-carboxamide</text>
        <dbReference type="Rhea" id="RHEA:18445"/>
        <dbReference type="ChEBI" id="CHEBI:15377"/>
        <dbReference type="ChEBI" id="CHEBI:58053"/>
        <dbReference type="ChEBI" id="CHEBI:58467"/>
        <dbReference type="EC" id="3.5.4.10"/>
    </reaction>
</comment>
<evidence type="ECO:0000256" key="5">
    <source>
        <dbReference type="ARBA" id="ARBA00022755"/>
    </source>
</evidence>
<dbReference type="FunFam" id="3.40.140.20:FF:000002">
    <property type="entry name" value="Bifunctional purine biosynthesis protein PurH"/>
    <property type="match status" value="1"/>
</dbReference>
<dbReference type="FunFam" id="3.40.50.1380:FF:000001">
    <property type="entry name" value="Bifunctional purine biosynthesis protein PurH"/>
    <property type="match status" value="1"/>
</dbReference>
<comment type="domain">
    <text evidence="10">The IMP cyclohydrolase activity resides in the N-terminal region.</text>
</comment>
<dbReference type="InterPro" id="IPR036287">
    <property type="entry name" value="Rv1873-like_sf"/>
</dbReference>
<comment type="pathway">
    <text evidence="2 10">Purine metabolism; IMP biosynthesis via de novo pathway; 5-formamido-1-(5-phospho-D-ribosyl)imidazole-4-carboxamide from 5-amino-1-(5-phospho-D-ribosyl)imidazole-4-carboxamide (10-formyl THF route): step 1/1.</text>
</comment>
<dbReference type="EC" id="2.1.2.3" evidence="10"/>
<evidence type="ECO:0000256" key="7">
    <source>
        <dbReference type="ARBA" id="ARBA00023268"/>
    </source>
</evidence>
<keyword evidence="7 10" id="KW-0511">Multifunctional enzyme</keyword>
<comment type="similarity">
    <text evidence="3 10">Belongs to the PurH family.</text>
</comment>
<dbReference type="EC" id="3.5.4.10" evidence="10"/>
<dbReference type="SUPFAM" id="SSF53927">
    <property type="entry name" value="Cytidine deaminase-like"/>
    <property type="match status" value="1"/>
</dbReference>
<evidence type="ECO:0000256" key="10">
    <source>
        <dbReference type="HAMAP-Rule" id="MF_00139"/>
    </source>
</evidence>
<dbReference type="Gene3D" id="3.40.50.1380">
    <property type="entry name" value="Methylglyoxal synthase-like domain"/>
    <property type="match status" value="1"/>
</dbReference>
<dbReference type="InterPro" id="IPR024051">
    <property type="entry name" value="AICAR_Tfase_dup_dom_sf"/>
</dbReference>
<evidence type="ECO:0000313" key="13">
    <source>
        <dbReference type="Proteomes" id="UP000198517"/>
    </source>
</evidence>
<dbReference type="InterPro" id="IPR016193">
    <property type="entry name" value="Cytidine_deaminase-like"/>
</dbReference>